<sequence>MNANAYLDTDWLGFCRTKSIDSYKDRLITTVANSLGVTGNPRGYQMTLSWIPCQNGNVPNAAVDAADGGGIYVCRAAHSGDDIPGKVVPVFGKAYVPYGGEEHEKYSYEVLCVTGSHGGGFYTWKADSGGGVPKRAVIGGFSSSGEPLYVARGYVDGECVVGKVHDGHQCAYFPHGGREIACDDYEVLVWEK</sequence>
<name>A0A074ZV21_OPIVI</name>
<dbReference type="EMBL" id="KL596674">
    <property type="protein sequence ID" value="KER29662.1"/>
    <property type="molecule type" value="Genomic_DNA"/>
</dbReference>
<dbReference type="PANTHER" id="PTHR31649:SF1">
    <property type="entry name" value="FARNESOIC ACID O-METHYL TRANSFERASE DOMAIN-CONTAINING PROTEIN"/>
    <property type="match status" value="1"/>
</dbReference>
<dbReference type="CTD" id="20317956"/>
<dbReference type="Pfam" id="PF11901">
    <property type="entry name" value="DM9"/>
    <property type="match status" value="1"/>
</dbReference>
<evidence type="ECO:0000313" key="2">
    <source>
        <dbReference type="Proteomes" id="UP000054324"/>
    </source>
</evidence>
<dbReference type="PANTHER" id="PTHR31649">
    <property type="entry name" value="AGAP009604-PA"/>
    <property type="match status" value="1"/>
</dbReference>
<dbReference type="OrthoDB" id="1925699at2759"/>
<dbReference type="GeneID" id="20317956"/>
<keyword evidence="2" id="KW-1185">Reference proteome</keyword>
<accession>A0A074ZV21</accession>
<reference evidence="1 2" key="1">
    <citation type="submission" date="2013-11" db="EMBL/GenBank/DDBJ databases">
        <title>Opisthorchis viverrini - life in the bile duct.</title>
        <authorList>
            <person name="Young N.D."/>
            <person name="Nagarajan N."/>
            <person name="Lin S.J."/>
            <person name="Korhonen P.K."/>
            <person name="Jex A.R."/>
            <person name="Hall R.S."/>
            <person name="Safavi-Hemami H."/>
            <person name="Kaewkong W."/>
            <person name="Bertrand D."/>
            <person name="Gao S."/>
            <person name="Seet Q."/>
            <person name="Wongkham S."/>
            <person name="Teh B.T."/>
            <person name="Wongkham C."/>
            <person name="Intapan P.M."/>
            <person name="Maleewong W."/>
            <person name="Yang X."/>
            <person name="Hu M."/>
            <person name="Wang Z."/>
            <person name="Hofmann A."/>
            <person name="Sternberg P.W."/>
            <person name="Tan P."/>
            <person name="Wang J."/>
            <person name="Gasser R.B."/>
        </authorList>
    </citation>
    <scope>NUCLEOTIDE SEQUENCE [LARGE SCALE GENOMIC DNA]</scope>
</reference>
<dbReference type="RefSeq" id="XP_009166586.1">
    <property type="nucleotide sequence ID" value="XM_009168322.1"/>
</dbReference>
<dbReference type="InterPro" id="IPR006616">
    <property type="entry name" value="DM9_repeat"/>
</dbReference>
<dbReference type="AlphaFoldDB" id="A0A074ZV21"/>
<dbReference type="KEGG" id="ovi:T265_03769"/>
<dbReference type="SMART" id="SM00696">
    <property type="entry name" value="DM9"/>
    <property type="match status" value="2"/>
</dbReference>
<evidence type="ECO:0000313" key="1">
    <source>
        <dbReference type="EMBL" id="KER29662.1"/>
    </source>
</evidence>
<gene>
    <name evidence="1" type="ORF">T265_03769</name>
</gene>
<proteinExistence type="predicted"/>
<protein>
    <submittedName>
        <fullName evidence="1">Uncharacterized protein</fullName>
    </submittedName>
</protein>
<dbReference type="STRING" id="6198.A0A074ZV21"/>
<dbReference type="Proteomes" id="UP000054324">
    <property type="component" value="Unassembled WGS sequence"/>
</dbReference>
<organism evidence="1 2">
    <name type="scientific">Opisthorchis viverrini</name>
    <name type="common">Southeast Asian liver fluke</name>
    <dbReference type="NCBI Taxonomy" id="6198"/>
    <lineage>
        <taxon>Eukaryota</taxon>
        <taxon>Metazoa</taxon>
        <taxon>Spiralia</taxon>
        <taxon>Lophotrochozoa</taxon>
        <taxon>Platyhelminthes</taxon>
        <taxon>Trematoda</taxon>
        <taxon>Digenea</taxon>
        <taxon>Opisthorchiida</taxon>
        <taxon>Opisthorchiata</taxon>
        <taxon>Opisthorchiidae</taxon>
        <taxon>Opisthorchis</taxon>
    </lineage>
</organism>